<organism evidence="1">
    <name type="scientific">Eremomyces bilateralis CBS 781.70</name>
    <dbReference type="NCBI Taxonomy" id="1392243"/>
    <lineage>
        <taxon>Eukaryota</taxon>
        <taxon>Fungi</taxon>
        <taxon>Dikarya</taxon>
        <taxon>Ascomycota</taxon>
        <taxon>Pezizomycotina</taxon>
        <taxon>Dothideomycetes</taxon>
        <taxon>Dothideomycetes incertae sedis</taxon>
        <taxon>Eremomycetales</taxon>
        <taxon>Eremomycetaceae</taxon>
        <taxon>Eremomyces</taxon>
    </lineage>
</organism>
<reference evidence="3" key="2">
    <citation type="submission" date="2020-04" db="EMBL/GenBank/DDBJ databases">
        <authorList>
            <consortium name="NCBI Genome Project"/>
        </authorList>
    </citation>
    <scope>NUCLEOTIDE SEQUENCE</scope>
    <source>
        <strain evidence="3">CBS 781.70</strain>
    </source>
</reference>
<gene>
    <name evidence="1 3" type="ORF">P152DRAFT_119412</name>
</gene>
<keyword evidence="2" id="KW-1185">Reference proteome</keyword>
<dbReference type="Proteomes" id="UP000504638">
    <property type="component" value="Unplaced"/>
</dbReference>
<dbReference type="AlphaFoldDB" id="A0A6G1GE77"/>
<evidence type="ECO:0000313" key="1">
    <source>
        <dbReference type="EMBL" id="KAF1816324.1"/>
    </source>
</evidence>
<evidence type="ECO:0000313" key="3">
    <source>
        <dbReference type="RefSeq" id="XP_033537955.1"/>
    </source>
</evidence>
<proteinExistence type="predicted"/>
<dbReference type="RefSeq" id="XP_033537955.1">
    <property type="nucleotide sequence ID" value="XM_033673689.1"/>
</dbReference>
<reference evidence="3" key="3">
    <citation type="submission" date="2025-04" db="UniProtKB">
        <authorList>
            <consortium name="RefSeq"/>
        </authorList>
    </citation>
    <scope>IDENTIFICATION</scope>
    <source>
        <strain evidence="3">CBS 781.70</strain>
    </source>
</reference>
<dbReference type="EMBL" id="ML975150">
    <property type="protein sequence ID" value="KAF1816324.1"/>
    <property type="molecule type" value="Genomic_DNA"/>
</dbReference>
<protein>
    <submittedName>
        <fullName evidence="1 3">Uncharacterized protein</fullName>
    </submittedName>
</protein>
<name>A0A6G1GE77_9PEZI</name>
<dbReference type="GeneID" id="54414259"/>
<reference evidence="1 3" key="1">
    <citation type="submission" date="2020-01" db="EMBL/GenBank/DDBJ databases">
        <authorList>
            <consortium name="DOE Joint Genome Institute"/>
            <person name="Haridas S."/>
            <person name="Albert R."/>
            <person name="Binder M."/>
            <person name="Bloem J."/>
            <person name="Labutti K."/>
            <person name="Salamov A."/>
            <person name="Andreopoulos B."/>
            <person name="Baker S.E."/>
            <person name="Barry K."/>
            <person name="Bills G."/>
            <person name="Bluhm B.H."/>
            <person name="Cannon C."/>
            <person name="Castanera R."/>
            <person name="Culley D.E."/>
            <person name="Daum C."/>
            <person name="Ezra D."/>
            <person name="Gonzalez J.B."/>
            <person name="Henrissat B."/>
            <person name="Kuo A."/>
            <person name="Liang C."/>
            <person name="Lipzen A."/>
            <person name="Lutzoni F."/>
            <person name="Magnuson J."/>
            <person name="Mondo S."/>
            <person name="Nolan M."/>
            <person name="Ohm R."/>
            <person name="Pangilinan J."/>
            <person name="Park H.-J."/>
            <person name="Ramirez L."/>
            <person name="Alfaro M."/>
            <person name="Sun H."/>
            <person name="Tritt A."/>
            <person name="Yoshinaga Y."/>
            <person name="Zwiers L.-H."/>
            <person name="Turgeon B.G."/>
            <person name="Goodwin S.B."/>
            <person name="Spatafora J.W."/>
            <person name="Crous P.W."/>
            <person name="Grigoriev I.V."/>
        </authorList>
    </citation>
    <scope>NUCLEOTIDE SEQUENCE</scope>
    <source>
        <strain evidence="1 3">CBS 781.70</strain>
    </source>
</reference>
<sequence>MRFGTKVSIGAILCSISTSFFHDPRCLSLLCFLFTEVLRSTRLHSNKYPNSVRECGPMMRGTCFDEPSNLPWASIRGSEIQYMDSQRPLCANDRVADPEQRVPACSWRERFSSLYHLRL</sequence>
<evidence type="ECO:0000313" key="2">
    <source>
        <dbReference type="Proteomes" id="UP000504638"/>
    </source>
</evidence>
<accession>A0A6G1GE77</accession>